<comment type="similarity">
    <text evidence="3">Belongs to the CoaE family.</text>
</comment>
<keyword evidence="1 3" id="KW-0547">Nucleotide-binding</keyword>
<dbReference type="PANTHER" id="PTHR10695:SF46">
    <property type="entry name" value="BIFUNCTIONAL COENZYME A SYNTHASE-RELATED"/>
    <property type="match status" value="1"/>
</dbReference>
<dbReference type="RefSeq" id="WP_114797195.1">
    <property type="nucleotide sequence ID" value="NZ_QQZY01000009.1"/>
</dbReference>
<dbReference type="GO" id="GO:0005737">
    <property type="term" value="C:cytoplasm"/>
    <property type="evidence" value="ECO:0007669"/>
    <property type="project" value="UniProtKB-SubCell"/>
</dbReference>
<dbReference type="OrthoDB" id="9812943at2"/>
<evidence type="ECO:0000256" key="4">
    <source>
        <dbReference type="NCBIfam" id="TIGR00152"/>
    </source>
</evidence>
<comment type="catalytic activity">
    <reaction evidence="3">
        <text>3'-dephospho-CoA + ATP = ADP + CoA + H(+)</text>
        <dbReference type="Rhea" id="RHEA:18245"/>
        <dbReference type="ChEBI" id="CHEBI:15378"/>
        <dbReference type="ChEBI" id="CHEBI:30616"/>
        <dbReference type="ChEBI" id="CHEBI:57287"/>
        <dbReference type="ChEBI" id="CHEBI:57328"/>
        <dbReference type="ChEBI" id="CHEBI:456216"/>
        <dbReference type="EC" id="2.7.1.24"/>
    </reaction>
</comment>
<dbReference type="SUPFAM" id="SSF52540">
    <property type="entry name" value="P-loop containing nucleoside triphosphate hydrolases"/>
    <property type="match status" value="1"/>
</dbReference>
<reference evidence="5 6" key="1">
    <citation type="submission" date="2018-07" db="EMBL/GenBank/DDBJ databases">
        <title>High-quality-draft genome sequence of Gaiella occulta.</title>
        <authorList>
            <person name="Severino R."/>
            <person name="Froufe H.J.C."/>
            <person name="Rainey F.A."/>
            <person name="Barroso C."/>
            <person name="Albuquerque L."/>
            <person name="Lobo-Da-Cunha A."/>
            <person name="Da Costa M.S."/>
            <person name="Egas C."/>
        </authorList>
    </citation>
    <scope>NUCLEOTIDE SEQUENCE [LARGE SCALE GENOMIC DNA]</scope>
    <source>
        <strain evidence="5 6">F2-233</strain>
    </source>
</reference>
<dbReference type="Proteomes" id="UP000254134">
    <property type="component" value="Unassembled WGS sequence"/>
</dbReference>
<dbReference type="Gene3D" id="3.40.50.300">
    <property type="entry name" value="P-loop containing nucleotide triphosphate hydrolases"/>
    <property type="match status" value="1"/>
</dbReference>
<proteinExistence type="inferred from homology"/>
<evidence type="ECO:0000313" key="5">
    <source>
        <dbReference type="EMBL" id="RDI73440.1"/>
    </source>
</evidence>
<keyword evidence="6" id="KW-1185">Reference proteome</keyword>
<dbReference type="CDD" id="cd02022">
    <property type="entry name" value="DPCK"/>
    <property type="match status" value="1"/>
</dbReference>
<dbReference type="GO" id="GO:0004140">
    <property type="term" value="F:dephospho-CoA kinase activity"/>
    <property type="evidence" value="ECO:0007669"/>
    <property type="project" value="UniProtKB-UniRule"/>
</dbReference>
<organism evidence="5 6">
    <name type="scientific">Gaiella occulta</name>
    <dbReference type="NCBI Taxonomy" id="1002870"/>
    <lineage>
        <taxon>Bacteria</taxon>
        <taxon>Bacillati</taxon>
        <taxon>Actinomycetota</taxon>
        <taxon>Thermoleophilia</taxon>
        <taxon>Gaiellales</taxon>
        <taxon>Gaiellaceae</taxon>
        <taxon>Gaiella</taxon>
    </lineage>
</organism>
<evidence type="ECO:0000313" key="6">
    <source>
        <dbReference type="Proteomes" id="UP000254134"/>
    </source>
</evidence>
<dbReference type="AlphaFoldDB" id="A0A7M2YUM2"/>
<dbReference type="InterPro" id="IPR001977">
    <property type="entry name" value="Depp_CoAkinase"/>
</dbReference>
<evidence type="ECO:0000256" key="1">
    <source>
        <dbReference type="ARBA" id="ARBA00022741"/>
    </source>
</evidence>
<keyword evidence="3" id="KW-0808">Transferase</keyword>
<reference evidence="6" key="2">
    <citation type="journal article" date="2019" name="MicrobiologyOpen">
        <title>High-quality draft genome sequence of Gaiella occulta isolated from a 150 meter deep mineral water borehole and comparison with the genome sequences of other deep-branching lineages of the phylum Actinobacteria.</title>
        <authorList>
            <person name="Severino R."/>
            <person name="Froufe H.J.C."/>
            <person name="Barroso C."/>
            <person name="Albuquerque L."/>
            <person name="Lobo-da-Cunha A."/>
            <person name="da Costa M.S."/>
            <person name="Egas C."/>
        </authorList>
    </citation>
    <scope>NUCLEOTIDE SEQUENCE [LARGE SCALE GENOMIC DNA]</scope>
    <source>
        <strain evidence="6">F2-233</strain>
    </source>
</reference>
<dbReference type="PROSITE" id="PS51219">
    <property type="entry name" value="DPCK"/>
    <property type="match status" value="1"/>
</dbReference>
<comment type="subcellular location">
    <subcellularLocation>
        <location evidence="3">Cytoplasm</location>
    </subcellularLocation>
</comment>
<keyword evidence="2 3" id="KW-0067">ATP-binding</keyword>
<protein>
    <recommendedName>
        <fullName evidence="3 4">Dephospho-CoA kinase</fullName>
        <ecNumber evidence="3 4">2.7.1.24</ecNumber>
    </recommendedName>
    <alternativeName>
        <fullName evidence="3">Dephosphocoenzyme A kinase</fullName>
    </alternativeName>
</protein>
<dbReference type="GO" id="GO:0015937">
    <property type="term" value="P:coenzyme A biosynthetic process"/>
    <property type="evidence" value="ECO:0007669"/>
    <property type="project" value="UniProtKB-UniRule"/>
</dbReference>
<dbReference type="GO" id="GO:0005524">
    <property type="term" value="F:ATP binding"/>
    <property type="evidence" value="ECO:0007669"/>
    <property type="project" value="UniProtKB-UniRule"/>
</dbReference>
<dbReference type="NCBIfam" id="TIGR00152">
    <property type="entry name" value="dephospho-CoA kinase"/>
    <property type="match status" value="1"/>
</dbReference>
<evidence type="ECO:0000256" key="2">
    <source>
        <dbReference type="ARBA" id="ARBA00022840"/>
    </source>
</evidence>
<keyword evidence="3 5" id="KW-0418">Kinase</keyword>
<keyword evidence="3" id="KW-0173">Coenzyme A biosynthesis</keyword>
<comment type="caution">
    <text evidence="5">The sequence shown here is derived from an EMBL/GenBank/DDBJ whole genome shotgun (WGS) entry which is preliminary data.</text>
</comment>
<name>A0A7M2YUM2_9ACTN</name>
<comment type="function">
    <text evidence="3">Catalyzes the phosphorylation of the 3'-hydroxyl group of dephosphocoenzyme A to form coenzyme A.</text>
</comment>
<dbReference type="EC" id="2.7.1.24" evidence="3 4"/>
<comment type="pathway">
    <text evidence="3">Cofactor biosynthesis; coenzyme A biosynthesis; CoA from (R)-pantothenate: step 5/5.</text>
</comment>
<dbReference type="EMBL" id="QQZY01000009">
    <property type="protein sequence ID" value="RDI73440.1"/>
    <property type="molecule type" value="Genomic_DNA"/>
</dbReference>
<dbReference type="UniPathway" id="UPA00241">
    <property type="reaction ID" value="UER00356"/>
</dbReference>
<accession>A0A7M2YUM2</accession>
<dbReference type="HAMAP" id="MF_00376">
    <property type="entry name" value="Dephospho_CoA_kinase"/>
    <property type="match status" value="1"/>
</dbReference>
<feature type="binding site" evidence="3">
    <location>
        <begin position="14"/>
        <end position="19"/>
    </location>
    <ligand>
        <name>ATP</name>
        <dbReference type="ChEBI" id="CHEBI:30616"/>
    </ligand>
</feature>
<gene>
    <name evidence="3" type="primary">coaE</name>
    <name evidence="5" type="ORF">Gocc_2796</name>
</gene>
<keyword evidence="3" id="KW-0963">Cytoplasm</keyword>
<evidence type="ECO:0000256" key="3">
    <source>
        <dbReference type="HAMAP-Rule" id="MF_00376"/>
    </source>
</evidence>
<dbReference type="InterPro" id="IPR027417">
    <property type="entry name" value="P-loop_NTPase"/>
</dbReference>
<dbReference type="PANTHER" id="PTHR10695">
    <property type="entry name" value="DEPHOSPHO-COA KINASE-RELATED"/>
    <property type="match status" value="1"/>
</dbReference>
<sequence length="198" mass="21791">MSRPVAVAITGGIGAGKSSALAAFRAHGAATVSSDEIVHHLLARDDDVKTALVRRLGESILGEDGRPDRARIARVVFDDAEALAFLEALLHPLVSREYLQWREQLATVEPAPKVCVTEVPLLYESGGEARFDKVVVITAPRKLREQRRHAPLDNRDARLIDDREKVKRADFHYVNTGTFEDLDAFVAGVMAELTNDDP</sequence>
<dbReference type="Pfam" id="PF01121">
    <property type="entry name" value="CoaE"/>
    <property type="match status" value="1"/>
</dbReference>